<reference evidence="3" key="1">
    <citation type="submission" date="2015-09" db="EMBL/GenBank/DDBJ databases">
        <authorList>
            <consortium name="Pathogen Informatics"/>
        </authorList>
    </citation>
    <scope>NUCLEOTIDE SEQUENCE [LARGE SCALE GENOMIC DNA]</scope>
    <source>
        <strain evidence="3">Lake Konstanz</strain>
    </source>
</reference>
<gene>
    <name evidence="2" type="ORF">BSAL_49330</name>
</gene>
<name>A0A0S4IK03_BODSA</name>
<dbReference type="Proteomes" id="UP000051952">
    <property type="component" value="Unassembled WGS sequence"/>
</dbReference>
<proteinExistence type="predicted"/>
<keyword evidence="1" id="KW-0472">Membrane</keyword>
<dbReference type="AlphaFoldDB" id="A0A0S4IK03"/>
<keyword evidence="3" id="KW-1185">Reference proteome</keyword>
<dbReference type="EMBL" id="CYKH01000012">
    <property type="protein sequence ID" value="CUE58877.1"/>
    <property type="molecule type" value="Genomic_DNA"/>
</dbReference>
<sequence>MTQMLQNSRWKLIVPIVLVFFSTLWVFSFPSTSAFLPRLGVATLDKDTDDNETDNDKWDDRNKSVMNGFAIDRRKVVARFDRPAFCKQRQLGVDECVIVSKPPRQPQAAATHLNQTVLGTQQRTAKEKIAC</sequence>
<accession>A0A0S4IK03</accession>
<evidence type="ECO:0000256" key="1">
    <source>
        <dbReference type="SAM" id="Phobius"/>
    </source>
</evidence>
<keyword evidence="1" id="KW-1133">Transmembrane helix</keyword>
<evidence type="ECO:0000313" key="2">
    <source>
        <dbReference type="EMBL" id="CUE58877.1"/>
    </source>
</evidence>
<dbReference type="VEuPathDB" id="TriTrypDB:BSAL_49330"/>
<feature type="transmembrane region" description="Helical" evidence="1">
    <location>
        <begin position="12"/>
        <end position="29"/>
    </location>
</feature>
<keyword evidence="1" id="KW-0812">Transmembrane</keyword>
<evidence type="ECO:0000313" key="3">
    <source>
        <dbReference type="Proteomes" id="UP000051952"/>
    </source>
</evidence>
<protein>
    <submittedName>
        <fullName evidence="2">Membrane-associated protein, putative</fullName>
    </submittedName>
</protein>
<organism evidence="2 3">
    <name type="scientific">Bodo saltans</name>
    <name type="common">Flagellated protozoan</name>
    <dbReference type="NCBI Taxonomy" id="75058"/>
    <lineage>
        <taxon>Eukaryota</taxon>
        <taxon>Discoba</taxon>
        <taxon>Euglenozoa</taxon>
        <taxon>Kinetoplastea</taxon>
        <taxon>Metakinetoplastina</taxon>
        <taxon>Eubodonida</taxon>
        <taxon>Bodonidae</taxon>
        <taxon>Bodo</taxon>
    </lineage>
</organism>